<feature type="transmembrane region" description="Helical" evidence="2">
    <location>
        <begin position="23"/>
        <end position="42"/>
    </location>
</feature>
<organism evidence="3 4">
    <name type="scientific">Microvirga flocculans</name>
    <dbReference type="NCBI Taxonomy" id="217168"/>
    <lineage>
        <taxon>Bacteria</taxon>
        <taxon>Pseudomonadati</taxon>
        <taxon>Pseudomonadota</taxon>
        <taxon>Alphaproteobacteria</taxon>
        <taxon>Hyphomicrobiales</taxon>
        <taxon>Methylobacteriaceae</taxon>
        <taxon>Microvirga</taxon>
    </lineage>
</organism>
<feature type="region of interest" description="Disordered" evidence="1">
    <location>
        <begin position="165"/>
        <end position="184"/>
    </location>
</feature>
<dbReference type="EMBL" id="JACIDC010000013">
    <property type="protein sequence ID" value="MBB4041665.1"/>
    <property type="molecule type" value="Genomic_DNA"/>
</dbReference>
<reference evidence="3 4" key="1">
    <citation type="submission" date="2020-08" db="EMBL/GenBank/DDBJ databases">
        <title>Genomic Encyclopedia of Type Strains, Phase IV (KMG-IV): sequencing the most valuable type-strain genomes for metagenomic binning, comparative biology and taxonomic classification.</title>
        <authorList>
            <person name="Goeker M."/>
        </authorList>
    </citation>
    <scope>NUCLEOTIDE SEQUENCE [LARGE SCALE GENOMIC DNA]</scope>
    <source>
        <strain evidence="3 4">DSM 15743</strain>
    </source>
</reference>
<keyword evidence="2" id="KW-1133">Transmembrane helix</keyword>
<feature type="transmembrane region" description="Helical" evidence="2">
    <location>
        <begin position="54"/>
        <end position="80"/>
    </location>
</feature>
<evidence type="ECO:0000256" key="1">
    <source>
        <dbReference type="SAM" id="MobiDB-lite"/>
    </source>
</evidence>
<keyword evidence="2" id="KW-0812">Transmembrane</keyword>
<accession>A0A7W6IIU0</accession>
<keyword evidence="2" id="KW-0472">Membrane</keyword>
<evidence type="ECO:0000313" key="3">
    <source>
        <dbReference type="EMBL" id="MBB4041665.1"/>
    </source>
</evidence>
<dbReference type="AlphaFoldDB" id="A0A7W6IIU0"/>
<sequence length="184" mass="19900">MSNETVEPKPDEQSLIEATFRNGSITAIGVVVGFSLGFLSRWSALPGQWAHSDLVSVVMIALGLGLQIKSLADLLLITSLQIKRYNRSIRIFLADLILVGAGIVLAIFADLFGLGGIVLQGRPDQSKTGFALRPFLISARRPFASSLRFLEARVGRVGRRGFGRSVASRTSSTRRATASSRLRS</sequence>
<keyword evidence="4" id="KW-1185">Reference proteome</keyword>
<gene>
    <name evidence="3" type="ORF">GGR34_003343</name>
</gene>
<name>A0A7W6IIU0_9HYPH</name>
<dbReference type="Proteomes" id="UP000519439">
    <property type="component" value="Unassembled WGS sequence"/>
</dbReference>
<feature type="transmembrane region" description="Helical" evidence="2">
    <location>
        <begin position="92"/>
        <end position="119"/>
    </location>
</feature>
<evidence type="ECO:0000313" key="4">
    <source>
        <dbReference type="Proteomes" id="UP000519439"/>
    </source>
</evidence>
<evidence type="ECO:0000256" key="2">
    <source>
        <dbReference type="SAM" id="Phobius"/>
    </source>
</evidence>
<comment type="caution">
    <text evidence="3">The sequence shown here is derived from an EMBL/GenBank/DDBJ whole genome shotgun (WGS) entry which is preliminary data.</text>
</comment>
<proteinExistence type="predicted"/>
<protein>
    <submittedName>
        <fullName evidence="3">Uncharacterized protein</fullName>
    </submittedName>
</protein>